<evidence type="ECO:0008006" key="4">
    <source>
        <dbReference type="Google" id="ProtNLM"/>
    </source>
</evidence>
<keyword evidence="3" id="KW-1185">Reference proteome</keyword>
<gene>
    <name evidence="2" type="ORF">I215_11753</name>
</gene>
<proteinExistence type="predicted"/>
<keyword evidence="1" id="KW-0812">Transmembrane</keyword>
<comment type="caution">
    <text evidence="2">The sequence shown here is derived from an EMBL/GenBank/DDBJ whole genome shotgun (WGS) entry which is preliminary data.</text>
</comment>
<accession>K2P0E1</accession>
<sequence>MTNFNLSNYGVNEISKAEKTENNGGFVAITIFGVVIASHYVAAAAAGIAIGAGIGVAAYYGD</sequence>
<protein>
    <recommendedName>
        <fullName evidence="4">Class IIb bacteriocin, lactobin A/cerein 7B family</fullName>
    </recommendedName>
</protein>
<reference evidence="2 3" key="1">
    <citation type="journal article" date="2012" name="J. Bacteriol.">
        <title>Genome Sequence of Galbibacter marinum Type Strain ck-I2-15.</title>
        <authorList>
            <person name="Lai Q."/>
            <person name="Li C."/>
            <person name="Shao Z."/>
        </authorList>
    </citation>
    <scope>NUCLEOTIDE SEQUENCE [LARGE SCALE GENOMIC DNA]</scope>
    <source>
        <strain evidence="3">ck-I2-15</strain>
    </source>
</reference>
<dbReference type="RefSeq" id="WP_008992189.1">
    <property type="nucleotide sequence ID" value="NZ_AMSG01000019.1"/>
</dbReference>
<dbReference type="STRING" id="555500.I215_11753"/>
<keyword evidence="1" id="KW-0472">Membrane</keyword>
<feature type="transmembrane region" description="Helical" evidence="1">
    <location>
        <begin position="26"/>
        <end position="59"/>
    </location>
</feature>
<keyword evidence="1" id="KW-1133">Transmembrane helix</keyword>
<dbReference type="Proteomes" id="UP000007364">
    <property type="component" value="Unassembled WGS sequence"/>
</dbReference>
<dbReference type="AlphaFoldDB" id="K2P0E1"/>
<evidence type="ECO:0000313" key="2">
    <source>
        <dbReference type="EMBL" id="EKF54523.1"/>
    </source>
</evidence>
<evidence type="ECO:0000256" key="1">
    <source>
        <dbReference type="SAM" id="Phobius"/>
    </source>
</evidence>
<organism evidence="2 3">
    <name type="scientific">Galbibacter marinus</name>
    <dbReference type="NCBI Taxonomy" id="555500"/>
    <lineage>
        <taxon>Bacteria</taxon>
        <taxon>Pseudomonadati</taxon>
        <taxon>Bacteroidota</taxon>
        <taxon>Flavobacteriia</taxon>
        <taxon>Flavobacteriales</taxon>
        <taxon>Flavobacteriaceae</taxon>
        <taxon>Galbibacter</taxon>
    </lineage>
</organism>
<evidence type="ECO:0000313" key="3">
    <source>
        <dbReference type="Proteomes" id="UP000007364"/>
    </source>
</evidence>
<name>K2P0E1_9FLAO</name>
<dbReference type="EMBL" id="AMSG01000019">
    <property type="protein sequence ID" value="EKF54523.1"/>
    <property type="molecule type" value="Genomic_DNA"/>
</dbReference>